<evidence type="ECO:0000256" key="1">
    <source>
        <dbReference type="SAM" id="MobiDB-lite"/>
    </source>
</evidence>
<evidence type="ECO:0000313" key="3">
    <source>
        <dbReference type="Proteomes" id="UP001050691"/>
    </source>
</evidence>
<accession>A0AAV5AL13</accession>
<dbReference type="EMBL" id="BPWL01000011">
    <property type="protein sequence ID" value="GJJ15362.1"/>
    <property type="molecule type" value="Genomic_DNA"/>
</dbReference>
<keyword evidence="3" id="KW-1185">Reference proteome</keyword>
<proteinExistence type="predicted"/>
<reference evidence="2" key="1">
    <citation type="submission" date="2021-10" db="EMBL/GenBank/DDBJ databases">
        <title>De novo Genome Assembly of Clathrus columnatus (Basidiomycota, Fungi) Using Illumina and Nanopore Sequence Data.</title>
        <authorList>
            <person name="Ogiso-Tanaka E."/>
            <person name="Itagaki H."/>
            <person name="Hosoya T."/>
            <person name="Hosaka K."/>
        </authorList>
    </citation>
    <scope>NUCLEOTIDE SEQUENCE</scope>
    <source>
        <strain evidence="2">MO-923</strain>
    </source>
</reference>
<name>A0AAV5AL13_9AGAM</name>
<comment type="caution">
    <text evidence="2">The sequence shown here is derived from an EMBL/GenBank/DDBJ whole genome shotgun (WGS) entry which is preliminary data.</text>
</comment>
<dbReference type="AlphaFoldDB" id="A0AAV5AL13"/>
<evidence type="ECO:0000313" key="2">
    <source>
        <dbReference type="EMBL" id="GJJ15362.1"/>
    </source>
</evidence>
<organism evidence="2 3">
    <name type="scientific">Clathrus columnatus</name>
    <dbReference type="NCBI Taxonomy" id="1419009"/>
    <lineage>
        <taxon>Eukaryota</taxon>
        <taxon>Fungi</taxon>
        <taxon>Dikarya</taxon>
        <taxon>Basidiomycota</taxon>
        <taxon>Agaricomycotina</taxon>
        <taxon>Agaricomycetes</taxon>
        <taxon>Phallomycetidae</taxon>
        <taxon>Phallales</taxon>
        <taxon>Clathraceae</taxon>
        <taxon>Clathrus</taxon>
    </lineage>
</organism>
<feature type="compositionally biased region" description="Low complexity" evidence="1">
    <location>
        <begin position="69"/>
        <end position="131"/>
    </location>
</feature>
<gene>
    <name evidence="2" type="ORF">Clacol_009638</name>
</gene>
<protein>
    <submittedName>
        <fullName evidence="2">Uncharacterized protein</fullName>
    </submittedName>
</protein>
<dbReference type="Proteomes" id="UP001050691">
    <property type="component" value="Unassembled WGS sequence"/>
</dbReference>
<sequence>MTISQFVTATGTLSARQGVPQIPTGDIPSSCSGNCSMPTLQIDGDFAELQHTINDLTLPGQTATPVLPNTPSSSNSGIPSPVSTSTNSNTVGITSALTTSSLGPSSTSISTSQPTSPSGTSSNTTSPNSSQHFKDGTRFWIVVSMLLSLLLVLQ</sequence>
<feature type="region of interest" description="Disordered" evidence="1">
    <location>
        <begin position="58"/>
        <end position="131"/>
    </location>
</feature>